<gene>
    <name evidence="2" type="ORF">HF838_12170</name>
</gene>
<organism evidence="2 3">
    <name type="scientific">Aneurinibacillus aneurinilyticus</name>
    <name type="common">Bacillus aneurinolyticus</name>
    <dbReference type="NCBI Taxonomy" id="1391"/>
    <lineage>
        <taxon>Bacteria</taxon>
        <taxon>Bacillati</taxon>
        <taxon>Bacillota</taxon>
        <taxon>Bacilli</taxon>
        <taxon>Bacillales</taxon>
        <taxon>Paenibacillaceae</taxon>
        <taxon>Aneurinibacillus group</taxon>
        <taxon>Aneurinibacillus</taxon>
    </lineage>
</organism>
<name>A0A848CNQ3_ANEAE</name>
<dbReference type="SUPFAM" id="SSF50346">
    <property type="entry name" value="PRC-barrel domain"/>
    <property type="match status" value="2"/>
</dbReference>
<dbReference type="InterPro" id="IPR027275">
    <property type="entry name" value="PRC-brl_dom"/>
</dbReference>
<dbReference type="Pfam" id="PF05239">
    <property type="entry name" value="PRC"/>
    <property type="match status" value="2"/>
</dbReference>
<protein>
    <submittedName>
        <fullName evidence="2">Photosystem reaction center subunit H</fullName>
    </submittedName>
</protein>
<evidence type="ECO:0000313" key="2">
    <source>
        <dbReference type="EMBL" id="NME99014.1"/>
    </source>
</evidence>
<comment type="caution">
    <text evidence="2">The sequence shown here is derived from an EMBL/GenBank/DDBJ whole genome shotgun (WGS) entry which is preliminary data.</text>
</comment>
<evidence type="ECO:0000259" key="1">
    <source>
        <dbReference type="Pfam" id="PF05239"/>
    </source>
</evidence>
<feature type="domain" description="PRC-barrel" evidence="1">
    <location>
        <begin position="5"/>
        <end position="69"/>
    </location>
</feature>
<sequence>MRQSQQLIGMPIISIMDGKEIGKVKSLLVNPESGKVEFLVIHNERWTLGVKVLPFRQVQGLGDYAVMTESESAVIDLSEDTLANELKTKGVSIIGNRVITAAGQFLGEVVEYYVNAESGKVEGCVVEKESNDQQVLNAEFIITMGKEILIVKKESVENLINKSEFDRMSVPQANQEEVDRVDKPLIFSKDTVNITGKRVTADVYDENGDVIVPEGEVVTEDIVERVKRIGRNKLVELTLKIAE</sequence>
<dbReference type="RefSeq" id="WP_168975360.1">
    <property type="nucleotide sequence ID" value="NZ_CAMJCG010000062.1"/>
</dbReference>
<dbReference type="Proteomes" id="UP000561326">
    <property type="component" value="Unassembled WGS sequence"/>
</dbReference>
<proteinExistence type="predicted"/>
<dbReference type="Gene3D" id="2.30.30.240">
    <property type="entry name" value="PRC-barrel domain"/>
    <property type="match status" value="2"/>
</dbReference>
<feature type="domain" description="PRC-barrel" evidence="1">
    <location>
        <begin position="92"/>
        <end position="152"/>
    </location>
</feature>
<evidence type="ECO:0000313" key="3">
    <source>
        <dbReference type="Proteomes" id="UP000561326"/>
    </source>
</evidence>
<dbReference type="InterPro" id="IPR011033">
    <property type="entry name" value="PRC_barrel-like_sf"/>
</dbReference>
<dbReference type="EMBL" id="JABAGO010000021">
    <property type="protein sequence ID" value="NME99014.1"/>
    <property type="molecule type" value="Genomic_DNA"/>
</dbReference>
<reference evidence="2 3" key="1">
    <citation type="submission" date="2020-04" db="EMBL/GenBank/DDBJ databases">
        <authorList>
            <person name="Hitch T.C.A."/>
            <person name="Wylensek D."/>
            <person name="Clavel T."/>
        </authorList>
    </citation>
    <scope>NUCLEOTIDE SEQUENCE [LARGE SCALE GENOMIC DNA]</scope>
    <source>
        <strain evidence="2 3">WB01_D5_05</strain>
    </source>
</reference>
<dbReference type="AlphaFoldDB" id="A0A848CNQ3"/>
<accession>A0A848CNQ3</accession>